<dbReference type="EMBL" id="CP000263">
    <property type="protein sequence ID" value="ABJ90548.1"/>
    <property type="molecule type" value="Genomic_DNA"/>
</dbReference>
<dbReference type="NCBIfam" id="NF002747">
    <property type="entry name" value="PRK02759.1"/>
    <property type="match status" value="1"/>
</dbReference>
<evidence type="ECO:0000256" key="10">
    <source>
        <dbReference type="ARBA" id="ARBA00022741"/>
    </source>
</evidence>
<dbReference type="EC" id="3.6.1.31" evidence="15"/>
<accession>Q058A1</accession>
<dbReference type="InterPro" id="IPR021130">
    <property type="entry name" value="PRib-ATP_PPHydrolase-like"/>
</dbReference>
<evidence type="ECO:0000256" key="13">
    <source>
        <dbReference type="ARBA" id="ARBA00023102"/>
    </source>
</evidence>
<organism evidence="17 18">
    <name type="scientific">Buchnera aphidicola subsp. Cinara cedri (strain Cc)</name>
    <dbReference type="NCBI Taxonomy" id="372461"/>
    <lineage>
        <taxon>Bacteria</taxon>
        <taxon>Pseudomonadati</taxon>
        <taxon>Pseudomonadota</taxon>
        <taxon>Gammaproteobacteria</taxon>
        <taxon>Enterobacterales</taxon>
        <taxon>Erwiniaceae</taxon>
        <taxon>Buchnera</taxon>
    </lineage>
</organism>
<sequence>MLIDQNLQNLNWTKNNGLIPAIAQHYISGEILMFGYMNQKAFDKMISNKLFTLYSRKKKRIWIKGETSKNFLYVKNISTDCDTDVILVKVNPAGNTCHLNRFSCFESSHQLPYTFLYKLENRIRNKKENFSRSSYVSNLFSSGNNRIAQKIGEESVEVIIAFLENNHVNIINETSDLIFHLFILLQSMNINLYKIIKNLQKRVKK</sequence>
<dbReference type="HOGENOM" id="CLU_048577_3_1_6"/>
<dbReference type="AlphaFoldDB" id="Q058A1"/>
<dbReference type="GO" id="GO:0004635">
    <property type="term" value="F:phosphoribosyl-AMP cyclohydrolase activity"/>
    <property type="evidence" value="ECO:0007669"/>
    <property type="project" value="UniProtKB-UniRule"/>
</dbReference>
<dbReference type="InterPro" id="IPR002496">
    <property type="entry name" value="PRib_AMP_CycHydrolase_dom"/>
</dbReference>
<keyword evidence="11 15" id="KW-0378">Hydrolase</keyword>
<dbReference type="Pfam" id="PF01502">
    <property type="entry name" value="PRA-CH"/>
    <property type="match status" value="1"/>
</dbReference>
<keyword evidence="12 15" id="KW-0067">ATP-binding</keyword>
<dbReference type="OrthoDB" id="9795769at2"/>
<dbReference type="SUPFAM" id="SSF141734">
    <property type="entry name" value="HisI-like"/>
    <property type="match status" value="1"/>
</dbReference>
<comment type="catalytic activity">
    <reaction evidence="1 15">
        <text>1-(5-phospho-beta-D-ribosyl)-5'-AMP + H2O = 1-(5-phospho-beta-D-ribosyl)-5-[(5-phospho-beta-D-ribosylamino)methylideneamino]imidazole-4-carboxamide</text>
        <dbReference type="Rhea" id="RHEA:20049"/>
        <dbReference type="ChEBI" id="CHEBI:15377"/>
        <dbReference type="ChEBI" id="CHEBI:58435"/>
        <dbReference type="ChEBI" id="CHEBI:59457"/>
        <dbReference type="EC" id="3.5.4.19"/>
    </reaction>
</comment>
<evidence type="ECO:0000259" key="16">
    <source>
        <dbReference type="Pfam" id="PF01502"/>
    </source>
</evidence>
<dbReference type="InterPro" id="IPR023019">
    <property type="entry name" value="His_synth_HisIE"/>
</dbReference>
<comment type="similarity">
    <text evidence="7 15">In the N-terminal section; belongs to the PRA-CH family.</text>
</comment>
<keyword evidence="14 15" id="KW-0511">Multifunctional enzyme</keyword>
<comment type="catalytic activity">
    <reaction evidence="2 15">
        <text>1-(5-phospho-beta-D-ribosyl)-ATP + H2O = 1-(5-phospho-beta-D-ribosyl)-5'-AMP + diphosphate + H(+)</text>
        <dbReference type="Rhea" id="RHEA:22828"/>
        <dbReference type="ChEBI" id="CHEBI:15377"/>
        <dbReference type="ChEBI" id="CHEBI:15378"/>
        <dbReference type="ChEBI" id="CHEBI:33019"/>
        <dbReference type="ChEBI" id="CHEBI:59457"/>
        <dbReference type="ChEBI" id="CHEBI:73183"/>
        <dbReference type="EC" id="3.6.1.31"/>
    </reaction>
</comment>
<dbReference type="FunFam" id="3.10.20.810:FF:000001">
    <property type="entry name" value="Histidine biosynthesis bifunctional protein HisIE"/>
    <property type="match status" value="1"/>
</dbReference>
<comment type="pathway">
    <text evidence="4 15">Amino-acid biosynthesis; L-histidine biosynthesis; L-histidine from 5-phospho-alpha-D-ribose 1-diphosphate: step 3/9.</text>
</comment>
<evidence type="ECO:0000256" key="14">
    <source>
        <dbReference type="ARBA" id="ARBA00023268"/>
    </source>
</evidence>
<evidence type="ECO:0000256" key="7">
    <source>
        <dbReference type="ARBA" id="ARBA00008299"/>
    </source>
</evidence>
<dbReference type="InterPro" id="IPR038019">
    <property type="entry name" value="PRib_AMP_CycHydrolase_sf"/>
</dbReference>
<keyword evidence="9 15" id="KW-0028">Amino-acid biosynthesis</keyword>
<dbReference type="STRING" id="372461.BCc_070"/>
<dbReference type="PANTHER" id="PTHR42945">
    <property type="entry name" value="HISTIDINE BIOSYNTHESIS BIFUNCTIONAL PROTEIN"/>
    <property type="match status" value="1"/>
</dbReference>
<comment type="pathway">
    <text evidence="5 15">Amino-acid biosynthesis; L-histidine biosynthesis; L-histidine from 5-phospho-alpha-D-ribose 1-diphosphate: step 2/9.</text>
</comment>
<evidence type="ECO:0000256" key="12">
    <source>
        <dbReference type="ARBA" id="ARBA00022840"/>
    </source>
</evidence>
<dbReference type="HAMAP" id="MF_01019">
    <property type="entry name" value="HisIE"/>
    <property type="match status" value="1"/>
</dbReference>
<dbReference type="InterPro" id="IPR008179">
    <property type="entry name" value="HisE"/>
</dbReference>
<dbReference type="CDD" id="cd11534">
    <property type="entry name" value="NTP-PPase_HisIE_like"/>
    <property type="match status" value="1"/>
</dbReference>
<keyword evidence="18" id="KW-1185">Reference proteome</keyword>
<dbReference type="PANTHER" id="PTHR42945:SF9">
    <property type="entry name" value="HISTIDINE BIOSYNTHESIS BIFUNCTIONAL PROTEIN HISIE"/>
    <property type="match status" value="1"/>
</dbReference>
<keyword evidence="10 15" id="KW-0547">Nucleotide-binding</keyword>
<evidence type="ECO:0000256" key="6">
    <source>
        <dbReference type="ARBA" id="ARBA00007731"/>
    </source>
</evidence>
<protein>
    <recommendedName>
        <fullName evidence="15">Histidine biosynthesis bifunctional protein HisIE</fullName>
    </recommendedName>
    <domain>
        <recommendedName>
            <fullName evidence="15">Phosphoribosyl-AMP cyclohydrolase</fullName>
            <shortName evidence="15">PRA-CH</shortName>
            <ecNumber evidence="15">3.5.4.19</ecNumber>
        </recommendedName>
    </domain>
    <domain>
        <recommendedName>
            <fullName evidence="15">Phosphoribosyl-ATP pyrophosphatase</fullName>
            <shortName evidence="15">PRA-PH</shortName>
            <ecNumber evidence="15">3.6.1.31</ecNumber>
        </recommendedName>
    </domain>
</protein>
<evidence type="ECO:0000256" key="3">
    <source>
        <dbReference type="ARBA" id="ARBA00004496"/>
    </source>
</evidence>
<dbReference type="NCBIfam" id="TIGR03188">
    <property type="entry name" value="histidine_hisI"/>
    <property type="match status" value="1"/>
</dbReference>
<feature type="region of interest" description="Phosphoribosyl-AMP cyclohydrolase" evidence="15">
    <location>
        <begin position="1"/>
        <end position="115"/>
    </location>
</feature>
<name>Q058A1_BUCCC</name>
<dbReference type="GO" id="GO:0005737">
    <property type="term" value="C:cytoplasm"/>
    <property type="evidence" value="ECO:0007669"/>
    <property type="project" value="UniProtKB-SubCell"/>
</dbReference>
<dbReference type="Gene3D" id="3.10.20.810">
    <property type="entry name" value="Phosphoribosyl-AMP cyclohydrolase"/>
    <property type="match status" value="1"/>
</dbReference>
<evidence type="ECO:0000256" key="1">
    <source>
        <dbReference type="ARBA" id="ARBA00000024"/>
    </source>
</evidence>
<dbReference type="GO" id="GO:0000105">
    <property type="term" value="P:L-histidine biosynthetic process"/>
    <property type="evidence" value="ECO:0007669"/>
    <property type="project" value="UniProtKB-UniRule"/>
</dbReference>
<evidence type="ECO:0000313" key="17">
    <source>
        <dbReference type="EMBL" id="ABJ90548.1"/>
    </source>
</evidence>
<evidence type="ECO:0000256" key="5">
    <source>
        <dbReference type="ARBA" id="ARBA00005204"/>
    </source>
</evidence>
<dbReference type="RefSeq" id="WP_011672467.1">
    <property type="nucleotide sequence ID" value="NC_008513.1"/>
</dbReference>
<dbReference type="GO" id="GO:0004636">
    <property type="term" value="F:phosphoribosyl-ATP diphosphatase activity"/>
    <property type="evidence" value="ECO:0007669"/>
    <property type="project" value="UniProtKB-UniRule"/>
</dbReference>
<dbReference type="KEGG" id="bcc:BCc_070"/>
<feature type="domain" description="Phosphoribosyl-AMP cyclohydrolase" evidence="16">
    <location>
        <begin position="33"/>
        <end position="106"/>
    </location>
</feature>
<evidence type="ECO:0000256" key="11">
    <source>
        <dbReference type="ARBA" id="ARBA00022801"/>
    </source>
</evidence>
<evidence type="ECO:0000256" key="9">
    <source>
        <dbReference type="ARBA" id="ARBA00022605"/>
    </source>
</evidence>
<evidence type="ECO:0000256" key="8">
    <source>
        <dbReference type="ARBA" id="ARBA00022490"/>
    </source>
</evidence>
<evidence type="ECO:0000313" key="18">
    <source>
        <dbReference type="Proteomes" id="UP000000669"/>
    </source>
</evidence>
<proteinExistence type="inferred from homology"/>
<dbReference type="Gene3D" id="1.10.287.1080">
    <property type="entry name" value="MazG-like"/>
    <property type="match status" value="1"/>
</dbReference>
<evidence type="ECO:0000256" key="2">
    <source>
        <dbReference type="ARBA" id="ARBA00001460"/>
    </source>
</evidence>
<dbReference type="eggNOG" id="COG0139">
    <property type="taxonomic scope" value="Bacteria"/>
</dbReference>
<dbReference type="Pfam" id="PF01503">
    <property type="entry name" value="PRA-PH"/>
    <property type="match status" value="1"/>
</dbReference>
<dbReference type="Proteomes" id="UP000000669">
    <property type="component" value="Chromosome"/>
</dbReference>
<comment type="similarity">
    <text evidence="6 15">In the C-terminal section; belongs to the PRA-PH family.</text>
</comment>
<dbReference type="EC" id="3.5.4.19" evidence="15"/>
<dbReference type="eggNOG" id="COG0140">
    <property type="taxonomic scope" value="Bacteria"/>
</dbReference>
<evidence type="ECO:0000256" key="15">
    <source>
        <dbReference type="HAMAP-Rule" id="MF_01019"/>
    </source>
</evidence>
<reference evidence="17 18" key="1">
    <citation type="journal article" date="2006" name="Science">
        <title>A small microbial genome: the end of a long symbiotic relationship?</title>
        <authorList>
            <person name="Perez-Brocal V."/>
            <person name="Gil R."/>
            <person name="Ramos S."/>
            <person name="Lamelas A."/>
            <person name="Postigo M."/>
            <person name="Michelena J.M."/>
            <person name="Silva F.J."/>
            <person name="Moya A."/>
            <person name="Latorre A."/>
        </authorList>
    </citation>
    <scope>NUCLEOTIDE SEQUENCE [LARGE SCALE GENOMIC DNA]</scope>
    <source>
        <strain evidence="18">Cc</strain>
    </source>
</reference>
<gene>
    <name evidence="15 17" type="primary">hisI</name>
    <name evidence="15" type="synonym">hisIE</name>
    <name evidence="17" type="ordered locus">BCc_070</name>
</gene>
<feature type="region of interest" description="Phosphoribosyl-ATP pyrophosphohydrolase" evidence="15">
    <location>
        <begin position="116"/>
        <end position="205"/>
    </location>
</feature>
<keyword evidence="13 15" id="KW-0368">Histidine biosynthesis</keyword>
<keyword evidence="8 15" id="KW-0963">Cytoplasm</keyword>
<dbReference type="GO" id="GO:0005524">
    <property type="term" value="F:ATP binding"/>
    <property type="evidence" value="ECO:0007669"/>
    <property type="project" value="UniProtKB-KW"/>
</dbReference>
<evidence type="ECO:0000256" key="4">
    <source>
        <dbReference type="ARBA" id="ARBA00005169"/>
    </source>
</evidence>
<comment type="subcellular location">
    <subcellularLocation>
        <location evidence="3 15">Cytoplasm</location>
    </subcellularLocation>
</comment>
<dbReference type="SUPFAM" id="SSF101386">
    <property type="entry name" value="all-alpha NTP pyrophosphatases"/>
    <property type="match status" value="1"/>
</dbReference>
<dbReference type="UniPathway" id="UPA00031">
    <property type="reaction ID" value="UER00007"/>
</dbReference>